<reference evidence="1 2" key="1">
    <citation type="submission" date="2020-08" db="EMBL/GenBank/DDBJ databases">
        <title>Genomic Encyclopedia of Archaeal and Bacterial Type Strains, Phase II (KMG-II): from individual species to whole genera.</title>
        <authorList>
            <person name="Goeker M."/>
        </authorList>
    </citation>
    <scope>NUCLEOTIDE SEQUENCE [LARGE SCALE GENOMIC DNA]</scope>
    <source>
        <strain evidence="1 2">DSM 43850</strain>
    </source>
</reference>
<accession>A0ABR6BLD7</accession>
<organism evidence="1 2">
    <name type="scientific">Kutzneria viridogrisea</name>
    <dbReference type="NCBI Taxonomy" id="47990"/>
    <lineage>
        <taxon>Bacteria</taxon>
        <taxon>Bacillati</taxon>
        <taxon>Actinomycetota</taxon>
        <taxon>Actinomycetes</taxon>
        <taxon>Pseudonocardiales</taxon>
        <taxon>Pseudonocardiaceae</taxon>
        <taxon>Kutzneria</taxon>
    </lineage>
</organism>
<name>A0ABR6BLD7_9PSEU</name>
<dbReference type="EMBL" id="JACJID010000003">
    <property type="protein sequence ID" value="MBA8927709.1"/>
    <property type="molecule type" value="Genomic_DNA"/>
</dbReference>
<proteinExistence type="predicted"/>
<evidence type="ECO:0000313" key="2">
    <source>
        <dbReference type="Proteomes" id="UP000517916"/>
    </source>
</evidence>
<dbReference type="RefSeq" id="WP_182838453.1">
    <property type="nucleotide sequence ID" value="NZ_BAAABQ010000025.1"/>
</dbReference>
<dbReference type="Proteomes" id="UP000517916">
    <property type="component" value="Unassembled WGS sequence"/>
</dbReference>
<evidence type="ECO:0000313" key="1">
    <source>
        <dbReference type="EMBL" id="MBA8927709.1"/>
    </source>
</evidence>
<sequence>MQQIPVNLNGYKLIVVEAPAMKTRQVDGRDELVTDRRTGATLFEVSLFARQRPEPGQKAAKGEEIKVTLATDPGEGFEEDTRVELVGATVSPYSFKNDKGETVSGIAFRALGLKPLDY</sequence>
<keyword evidence="2" id="KW-1185">Reference proteome</keyword>
<gene>
    <name evidence="1" type="ORF">BC739_004915</name>
</gene>
<comment type="caution">
    <text evidence="1">The sequence shown here is derived from an EMBL/GenBank/DDBJ whole genome shotgun (WGS) entry which is preliminary data.</text>
</comment>
<protein>
    <submittedName>
        <fullName evidence="1">Uncharacterized protein</fullName>
    </submittedName>
</protein>